<dbReference type="Proteomes" id="UP000254437">
    <property type="component" value="Unassembled WGS sequence"/>
</dbReference>
<protein>
    <submittedName>
        <fullName evidence="1">Uncharacterized protein</fullName>
    </submittedName>
</protein>
<dbReference type="EMBL" id="UGQU01000002">
    <property type="protein sequence ID" value="STZ63366.1"/>
    <property type="molecule type" value="Genomic_DNA"/>
</dbReference>
<gene>
    <name evidence="1" type="ORF">NCTC10359_01791</name>
</gene>
<dbReference type="AlphaFoldDB" id="A0A378TRE7"/>
<organism evidence="1 2">
    <name type="scientific">Moraxella lacunata</name>
    <dbReference type="NCBI Taxonomy" id="477"/>
    <lineage>
        <taxon>Bacteria</taxon>
        <taxon>Pseudomonadati</taxon>
        <taxon>Pseudomonadota</taxon>
        <taxon>Gammaproteobacteria</taxon>
        <taxon>Moraxellales</taxon>
        <taxon>Moraxellaceae</taxon>
        <taxon>Moraxella</taxon>
    </lineage>
</organism>
<evidence type="ECO:0000313" key="2">
    <source>
        <dbReference type="Proteomes" id="UP000254437"/>
    </source>
</evidence>
<evidence type="ECO:0000313" key="1">
    <source>
        <dbReference type="EMBL" id="STZ63366.1"/>
    </source>
</evidence>
<proteinExistence type="predicted"/>
<sequence length="34" mass="3723">MSDNIFYFTKDDATINKDGSINISGKKSDGTIII</sequence>
<reference evidence="1 2" key="1">
    <citation type="submission" date="2018-06" db="EMBL/GenBank/DDBJ databases">
        <authorList>
            <consortium name="Pathogen Informatics"/>
            <person name="Doyle S."/>
        </authorList>
    </citation>
    <scope>NUCLEOTIDE SEQUENCE [LARGE SCALE GENOMIC DNA]</scope>
    <source>
        <strain evidence="1 2">NCTC10359</strain>
    </source>
</reference>
<name>A0A378TRE7_MORLA</name>
<accession>A0A378TRE7</accession>